<keyword evidence="2" id="KW-1185">Reference proteome</keyword>
<dbReference type="EMBL" id="BGPR01003453">
    <property type="protein sequence ID" value="GBM88314.1"/>
    <property type="molecule type" value="Genomic_DNA"/>
</dbReference>
<name>A0A4Y2JEG3_ARAVE</name>
<dbReference type="AlphaFoldDB" id="A0A4Y2JEG3"/>
<proteinExistence type="predicted"/>
<organism evidence="1 2">
    <name type="scientific">Araneus ventricosus</name>
    <name type="common">Orbweaver spider</name>
    <name type="synonym">Epeira ventricosa</name>
    <dbReference type="NCBI Taxonomy" id="182803"/>
    <lineage>
        <taxon>Eukaryota</taxon>
        <taxon>Metazoa</taxon>
        <taxon>Ecdysozoa</taxon>
        <taxon>Arthropoda</taxon>
        <taxon>Chelicerata</taxon>
        <taxon>Arachnida</taxon>
        <taxon>Araneae</taxon>
        <taxon>Araneomorphae</taxon>
        <taxon>Entelegynae</taxon>
        <taxon>Araneoidea</taxon>
        <taxon>Araneidae</taxon>
        <taxon>Araneus</taxon>
    </lineage>
</organism>
<reference evidence="1 2" key="1">
    <citation type="journal article" date="2019" name="Sci. Rep.">
        <title>Orb-weaving spider Araneus ventricosus genome elucidates the spidroin gene catalogue.</title>
        <authorList>
            <person name="Kono N."/>
            <person name="Nakamura H."/>
            <person name="Ohtoshi R."/>
            <person name="Moran D.A.P."/>
            <person name="Shinohara A."/>
            <person name="Yoshida Y."/>
            <person name="Fujiwara M."/>
            <person name="Mori M."/>
            <person name="Tomita M."/>
            <person name="Arakawa K."/>
        </authorList>
    </citation>
    <scope>NUCLEOTIDE SEQUENCE [LARGE SCALE GENOMIC DNA]</scope>
</reference>
<gene>
    <name evidence="1" type="ORF">AVEN_198145_1</name>
</gene>
<evidence type="ECO:0000313" key="1">
    <source>
        <dbReference type="EMBL" id="GBM88314.1"/>
    </source>
</evidence>
<dbReference type="Proteomes" id="UP000499080">
    <property type="component" value="Unassembled WGS sequence"/>
</dbReference>
<comment type="caution">
    <text evidence="1">The sequence shown here is derived from an EMBL/GenBank/DDBJ whole genome shotgun (WGS) entry which is preliminary data.</text>
</comment>
<evidence type="ECO:0000313" key="2">
    <source>
        <dbReference type="Proteomes" id="UP000499080"/>
    </source>
</evidence>
<accession>A0A4Y2JEG3</accession>
<dbReference type="OrthoDB" id="8342426at2759"/>
<sequence length="231" mass="25551">MQRTVDKSAVRFDVAPSNSVKIAKEQLLSNVEKKKEFLKFLSIDFKKAKFLVLQAPSDADVLIVETAKTEAESGHSAIIVDIDSELLVFIAALAQPQATVYHMLVLGNFTTASNVYCSRELHKGFGHMTKALIFMHAFMGCDTTSAVYRKGPNSGFYDRKMQKVVDIFNISNASQDSVEAAGEKFIVHLYGGESSDGVYKTRYKKYIQTVGKKPPNYVMILACLPPTSFAS</sequence>
<protein>
    <submittedName>
        <fullName evidence="1">Uncharacterized protein</fullName>
    </submittedName>
</protein>